<evidence type="ECO:0000313" key="7">
    <source>
        <dbReference type="EMBL" id="KIM53017.1"/>
    </source>
</evidence>
<keyword evidence="4" id="KW-0560">Oxidoreductase</keyword>
<keyword evidence="5" id="KW-0408">Iron</keyword>
<dbReference type="InParanoid" id="A0A0C2ZK03"/>
<dbReference type="HOGENOM" id="CLU_039070_2_0_1"/>
<evidence type="ECO:0000256" key="3">
    <source>
        <dbReference type="ARBA" id="ARBA00022964"/>
    </source>
</evidence>
<organism evidence="7 8">
    <name type="scientific">Scleroderma citrinum Foug A</name>
    <dbReference type="NCBI Taxonomy" id="1036808"/>
    <lineage>
        <taxon>Eukaryota</taxon>
        <taxon>Fungi</taxon>
        <taxon>Dikarya</taxon>
        <taxon>Basidiomycota</taxon>
        <taxon>Agaricomycotina</taxon>
        <taxon>Agaricomycetes</taxon>
        <taxon>Agaricomycetidae</taxon>
        <taxon>Boletales</taxon>
        <taxon>Sclerodermatineae</taxon>
        <taxon>Sclerodermataceae</taxon>
        <taxon>Scleroderma</taxon>
    </lineage>
</organism>
<feature type="domain" description="2OGFeDO JBP1/TET oxygenase" evidence="6">
    <location>
        <begin position="44"/>
        <end position="138"/>
    </location>
</feature>
<evidence type="ECO:0000256" key="1">
    <source>
        <dbReference type="ARBA" id="ARBA00001954"/>
    </source>
</evidence>
<dbReference type="Pfam" id="PF12851">
    <property type="entry name" value="Tet_JBP"/>
    <property type="match status" value="1"/>
</dbReference>
<evidence type="ECO:0000256" key="4">
    <source>
        <dbReference type="ARBA" id="ARBA00023002"/>
    </source>
</evidence>
<dbReference type="EMBL" id="KN822192">
    <property type="protein sequence ID" value="KIM53017.1"/>
    <property type="molecule type" value="Genomic_DNA"/>
</dbReference>
<protein>
    <recommendedName>
        <fullName evidence="6">2OGFeDO JBP1/TET oxygenase domain-containing protein</fullName>
    </recommendedName>
</protein>
<proteinExistence type="predicted"/>
<reference evidence="8" key="2">
    <citation type="submission" date="2015-01" db="EMBL/GenBank/DDBJ databases">
        <title>Evolutionary Origins and Diversification of the Mycorrhizal Mutualists.</title>
        <authorList>
            <consortium name="DOE Joint Genome Institute"/>
            <consortium name="Mycorrhizal Genomics Consortium"/>
            <person name="Kohler A."/>
            <person name="Kuo A."/>
            <person name="Nagy L.G."/>
            <person name="Floudas D."/>
            <person name="Copeland A."/>
            <person name="Barry K.W."/>
            <person name="Cichocki N."/>
            <person name="Veneault-Fourrey C."/>
            <person name="LaButti K."/>
            <person name="Lindquist E.A."/>
            <person name="Lipzen A."/>
            <person name="Lundell T."/>
            <person name="Morin E."/>
            <person name="Murat C."/>
            <person name="Riley R."/>
            <person name="Ohm R."/>
            <person name="Sun H."/>
            <person name="Tunlid A."/>
            <person name="Henrissat B."/>
            <person name="Grigoriev I.V."/>
            <person name="Hibbett D.S."/>
            <person name="Martin F."/>
        </authorList>
    </citation>
    <scope>NUCLEOTIDE SEQUENCE [LARGE SCALE GENOMIC DNA]</scope>
    <source>
        <strain evidence="8">Foug A</strain>
    </source>
</reference>
<dbReference type="Proteomes" id="UP000053989">
    <property type="component" value="Unassembled WGS sequence"/>
</dbReference>
<evidence type="ECO:0000313" key="8">
    <source>
        <dbReference type="Proteomes" id="UP000053989"/>
    </source>
</evidence>
<evidence type="ECO:0000259" key="6">
    <source>
        <dbReference type="Pfam" id="PF12851"/>
    </source>
</evidence>
<evidence type="ECO:0000256" key="5">
    <source>
        <dbReference type="ARBA" id="ARBA00023004"/>
    </source>
</evidence>
<evidence type="ECO:0000256" key="2">
    <source>
        <dbReference type="ARBA" id="ARBA00022723"/>
    </source>
</evidence>
<dbReference type="OrthoDB" id="2802946at2759"/>
<accession>A0A0C2ZK03</accession>
<keyword evidence="3" id="KW-0223">Dioxygenase</keyword>
<dbReference type="STRING" id="1036808.A0A0C2ZK03"/>
<dbReference type="InterPro" id="IPR024779">
    <property type="entry name" value="2OGFeDO_JBP1/TET_oxygenase_dom"/>
</dbReference>
<sequence length="168" mass="19003">WLQDMIYPTSIISGALSIMHLCQLYEDGKQGMSVLQDWSTRYDSRMNQALALWPTTFTNISLIANQSTPLHHDPQSHASWFDVLVSVGEYTQCVMAIPTLGMGLAYTPGTAVTFSGRLLQHGVNPVEGNRHCLSCYMRDNIHQWAKVPRCADWMRIHSVQELLRPTLL</sequence>
<keyword evidence="2" id="KW-0479">Metal-binding</keyword>
<dbReference type="AlphaFoldDB" id="A0A0C2ZK03"/>
<reference evidence="7 8" key="1">
    <citation type="submission" date="2014-04" db="EMBL/GenBank/DDBJ databases">
        <authorList>
            <consortium name="DOE Joint Genome Institute"/>
            <person name="Kuo A."/>
            <person name="Kohler A."/>
            <person name="Nagy L.G."/>
            <person name="Floudas D."/>
            <person name="Copeland A."/>
            <person name="Barry K.W."/>
            <person name="Cichocki N."/>
            <person name="Veneault-Fourrey C."/>
            <person name="LaButti K."/>
            <person name="Lindquist E.A."/>
            <person name="Lipzen A."/>
            <person name="Lundell T."/>
            <person name="Morin E."/>
            <person name="Murat C."/>
            <person name="Sun H."/>
            <person name="Tunlid A."/>
            <person name="Henrissat B."/>
            <person name="Grigoriev I.V."/>
            <person name="Hibbett D.S."/>
            <person name="Martin F."/>
            <person name="Nordberg H.P."/>
            <person name="Cantor M.N."/>
            <person name="Hua S.X."/>
        </authorList>
    </citation>
    <scope>NUCLEOTIDE SEQUENCE [LARGE SCALE GENOMIC DNA]</scope>
    <source>
        <strain evidence="7 8">Foug A</strain>
    </source>
</reference>
<comment type="cofactor">
    <cofactor evidence="1">
        <name>Fe(2+)</name>
        <dbReference type="ChEBI" id="CHEBI:29033"/>
    </cofactor>
</comment>
<dbReference type="GO" id="GO:0051213">
    <property type="term" value="F:dioxygenase activity"/>
    <property type="evidence" value="ECO:0007669"/>
    <property type="project" value="UniProtKB-KW"/>
</dbReference>
<keyword evidence="8" id="KW-1185">Reference proteome</keyword>
<dbReference type="Gene3D" id="3.60.130.30">
    <property type="match status" value="1"/>
</dbReference>
<gene>
    <name evidence="7" type="ORF">SCLCIDRAFT_139851</name>
</gene>
<name>A0A0C2ZK03_9AGAM</name>
<dbReference type="GO" id="GO:0046872">
    <property type="term" value="F:metal ion binding"/>
    <property type="evidence" value="ECO:0007669"/>
    <property type="project" value="UniProtKB-KW"/>
</dbReference>
<feature type="non-terminal residue" evidence="7">
    <location>
        <position position="1"/>
    </location>
</feature>